<dbReference type="STRING" id="768679.TTX_0806"/>
<dbReference type="Proteomes" id="UP000002654">
    <property type="component" value="Chromosome"/>
</dbReference>
<dbReference type="eggNOG" id="arCOG05517">
    <property type="taxonomic scope" value="Archaea"/>
</dbReference>
<name>G4RPG5_THETK</name>
<dbReference type="PaxDb" id="768679-TTX_0806"/>
<dbReference type="KEGG" id="ttn:TTX_0806"/>
<gene>
    <name evidence="1" type="ordered locus">TTX_0806</name>
</gene>
<evidence type="ECO:0000313" key="2">
    <source>
        <dbReference type="Proteomes" id="UP000002654"/>
    </source>
</evidence>
<organism evidence="1 2">
    <name type="scientific">Thermoproteus tenax (strain ATCC 35583 / DSM 2078 / JCM 9277 / NBRC 100435 / Kra 1)</name>
    <dbReference type="NCBI Taxonomy" id="768679"/>
    <lineage>
        <taxon>Archaea</taxon>
        <taxon>Thermoproteota</taxon>
        <taxon>Thermoprotei</taxon>
        <taxon>Thermoproteales</taxon>
        <taxon>Thermoproteaceae</taxon>
        <taxon>Thermoproteus</taxon>
    </lineage>
</organism>
<reference evidence="1 2" key="1">
    <citation type="journal article" date="2011" name="PLoS ONE">
        <title>The complete genome sequence of Thermoproteus tenax: a physiologically versatile member of the Crenarchaeota.</title>
        <authorList>
            <person name="Siebers B."/>
            <person name="Zaparty M."/>
            <person name="Raddatz G."/>
            <person name="Tjaden B."/>
            <person name="Albers S.V."/>
            <person name="Bell S.D."/>
            <person name="Blombach F."/>
            <person name="Kletzin A."/>
            <person name="Kyrpides N."/>
            <person name="Lanz C."/>
            <person name="Plagens A."/>
            <person name="Rampp M."/>
            <person name="Rosinus A."/>
            <person name="von Jan M."/>
            <person name="Makarova K.S."/>
            <person name="Klenk H.P."/>
            <person name="Schuster S.C."/>
            <person name="Hensel R."/>
        </authorList>
    </citation>
    <scope>NUCLEOTIDE SEQUENCE [LARGE SCALE GENOMIC DNA]</scope>
    <source>
        <strain evidence="2">ATCC 35583 / DSM 2078 / JCM 9277 / NBRC 100435 / Kra 1</strain>
    </source>
</reference>
<dbReference type="EMBL" id="FN869859">
    <property type="protein sequence ID" value="CCC81460.1"/>
    <property type="molecule type" value="Genomic_DNA"/>
</dbReference>
<dbReference type="OrthoDB" id="25611at2157"/>
<proteinExistence type="predicted"/>
<evidence type="ECO:0000313" key="1">
    <source>
        <dbReference type="EMBL" id="CCC81460.1"/>
    </source>
</evidence>
<dbReference type="RefSeq" id="WP_014126716.1">
    <property type="nucleotide sequence ID" value="NC_016070.1"/>
</dbReference>
<dbReference type="GeneID" id="11261697"/>
<dbReference type="PATRIC" id="fig|768679.9.peg.814"/>
<keyword evidence="2" id="KW-1185">Reference proteome</keyword>
<dbReference type="AlphaFoldDB" id="G4RPG5"/>
<dbReference type="HOGENOM" id="CLU_157006_0_0_2"/>
<protein>
    <submittedName>
        <fullName evidence="1">Uncharacterized protein</fullName>
    </submittedName>
</protein>
<accession>G4RPG5</accession>
<sequence length="117" mass="12760">MSLSGVRFDYIHAERIAVPPPNSPLQINLNFQVEGERAIRRGGTLEVPFTLILTTSPSTVALTIRGAAIIQGDIDVKNLPPQIATPVMQHAVFEASLILRELGMPPLISIQPQQNLK</sequence>